<keyword evidence="6" id="KW-1185">Reference proteome</keyword>
<reference evidence="6" key="1">
    <citation type="submission" date="2012-03" db="EMBL/GenBank/DDBJ databases">
        <title>Complete genome of Caldisphaera lagunensis DSM 15908.</title>
        <authorList>
            <person name="Lucas S."/>
            <person name="Copeland A."/>
            <person name="Lapidus A."/>
            <person name="Glavina del Rio T."/>
            <person name="Dalin E."/>
            <person name="Tice H."/>
            <person name="Bruce D."/>
            <person name="Goodwin L."/>
            <person name="Pitluck S."/>
            <person name="Peters L."/>
            <person name="Mikhailova N."/>
            <person name="Teshima H."/>
            <person name="Kyrpides N."/>
            <person name="Mavromatis K."/>
            <person name="Ivanova N."/>
            <person name="Brettin T."/>
            <person name="Detter J.C."/>
            <person name="Han C."/>
            <person name="Larimer F."/>
            <person name="Land M."/>
            <person name="Hauser L."/>
            <person name="Markowitz V."/>
            <person name="Cheng J.-F."/>
            <person name="Hugenholtz P."/>
            <person name="Woyke T."/>
            <person name="Wu D."/>
            <person name="Spring S."/>
            <person name="Schroeder M."/>
            <person name="Brambilla E."/>
            <person name="Klenk H.-P."/>
            <person name="Eisen J.A."/>
        </authorList>
    </citation>
    <scope>NUCLEOTIDE SEQUENCE [LARGE SCALE GENOMIC DNA]</scope>
    <source>
        <strain evidence="6">DSM 15908 / JCM 11604 / IC-154</strain>
    </source>
</reference>
<evidence type="ECO:0000313" key="5">
    <source>
        <dbReference type="EMBL" id="AFZ70634.1"/>
    </source>
</evidence>
<dbReference type="PANTHER" id="PTHR48078:SF6">
    <property type="entry name" value="L-THREONINE DEHYDRATASE CATABOLIC TDCB"/>
    <property type="match status" value="1"/>
</dbReference>
<dbReference type="InterPro" id="IPR001926">
    <property type="entry name" value="TrpB-like_PALP"/>
</dbReference>
<dbReference type="SUPFAM" id="SSF53686">
    <property type="entry name" value="Tryptophan synthase beta subunit-like PLP-dependent enzymes"/>
    <property type="match status" value="1"/>
</dbReference>
<dbReference type="GO" id="GO:0003941">
    <property type="term" value="F:L-serine ammonia-lyase activity"/>
    <property type="evidence" value="ECO:0007669"/>
    <property type="project" value="TreeGrafter"/>
</dbReference>
<dbReference type="InterPro" id="IPR050147">
    <property type="entry name" value="Ser/Thr_Dehydratase"/>
</dbReference>
<dbReference type="InParanoid" id="L0AB46"/>
<proteinExistence type="predicted"/>
<organism evidence="5 6">
    <name type="scientific">Caldisphaera lagunensis (strain DSM 15908 / JCM 11604 / ANMR 0165 / IC-154)</name>
    <dbReference type="NCBI Taxonomy" id="1056495"/>
    <lineage>
        <taxon>Archaea</taxon>
        <taxon>Thermoproteota</taxon>
        <taxon>Thermoprotei</taxon>
        <taxon>Acidilobales</taxon>
        <taxon>Caldisphaeraceae</taxon>
        <taxon>Caldisphaera</taxon>
    </lineage>
</organism>
<name>L0AB46_CALLD</name>
<gene>
    <name evidence="5" type="ordered locus">Calag_0894</name>
</gene>
<evidence type="ECO:0000256" key="2">
    <source>
        <dbReference type="ARBA" id="ARBA00022898"/>
    </source>
</evidence>
<dbReference type="Gene3D" id="3.40.50.1100">
    <property type="match status" value="2"/>
</dbReference>
<sequence>MFKMWKLFCKKCGFEGEEDKYYPFCPVCKSSLYIKGEKPKFNSILGEGNTPSVKENINGYEVYFKMEYLNPTGSFKDRGVSYSLQLASSLKYKCAVEDSSGNTGISTAAYSSRLGLKSKIVIPKTAPQGKKALLKSLNAEIIESNTRDEASLIAEDLSRSCFYVSHARNPFFIEGMKSIAKEIEKIKPRGVIIPSSSFSLFLGTYYGLKEIGINAKMFAVQGIETASLKEFIDPIYESKGKESKLADGLALKKSPRGEDAIKALKESNGGLIVLDDDEIKLGLKKLWQMGYMVEPTSATSYIALIRLIELNYDVNDYVLMLTGNGLKFYDLIEKIL</sequence>
<comment type="cofactor">
    <cofactor evidence="1">
        <name>pyridoxal 5'-phosphate</name>
        <dbReference type="ChEBI" id="CHEBI:597326"/>
    </cofactor>
</comment>
<dbReference type="PANTHER" id="PTHR48078">
    <property type="entry name" value="THREONINE DEHYDRATASE, MITOCHONDRIAL-RELATED"/>
    <property type="match status" value="1"/>
</dbReference>
<evidence type="ECO:0000259" key="4">
    <source>
        <dbReference type="Pfam" id="PF00291"/>
    </source>
</evidence>
<dbReference type="GO" id="GO:0006567">
    <property type="term" value="P:L-threonine catabolic process"/>
    <property type="evidence" value="ECO:0007669"/>
    <property type="project" value="TreeGrafter"/>
</dbReference>
<evidence type="ECO:0000256" key="1">
    <source>
        <dbReference type="ARBA" id="ARBA00001933"/>
    </source>
</evidence>
<dbReference type="STRING" id="1056495.Calag_0894"/>
<feature type="domain" description="Tryptophan synthase beta chain-like PALP" evidence="4">
    <location>
        <begin position="46"/>
        <end position="310"/>
    </location>
</feature>
<dbReference type="InterPro" id="IPR000634">
    <property type="entry name" value="Ser/Thr_deHydtase_PyrdxlP-BS"/>
</dbReference>
<dbReference type="KEGG" id="clg:Calag_0894"/>
<dbReference type="GO" id="GO:0009097">
    <property type="term" value="P:isoleucine biosynthetic process"/>
    <property type="evidence" value="ECO:0007669"/>
    <property type="project" value="TreeGrafter"/>
</dbReference>
<dbReference type="eggNOG" id="arCOG01434">
    <property type="taxonomic scope" value="Archaea"/>
</dbReference>
<dbReference type="GO" id="GO:0030170">
    <property type="term" value="F:pyridoxal phosphate binding"/>
    <property type="evidence" value="ECO:0007669"/>
    <property type="project" value="InterPro"/>
</dbReference>
<dbReference type="AlphaFoldDB" id="L0AB46"/>
<keyword evidence="2" id="KW-0663">Pyridoxal phosphate</keyword>
<accession>L0AB46</accession>
<dbReference type="Pfam" id="PF00291">
    <property type="entry name" value="PALP"/>
    <property type="match status" value="1"/>
</dbReference>
<evidence type="ECO:0000256" key="3">
    <source>
        <dbReference type="ARBA" id="ARBA00023239"/>
    </source>
</evidence>
<dbReference type="EMBL" id="CP003378">
    <property type="protein sequence ID" value="AFZ70634.1"/>
    <property type="molecule type" value="Genomic_DNA"/>
</dbReference>
<dbReference type="Proteomes" id="UP000010469">
    <property type="component" value="Chromosome"/>
</dbReference>
<protein>
    <submittedName>
        <fullName evidence="5">Threonine synthase</fullName>
    </submittedName>
</protein>
<dbReference type="PROSITE" id="PS00165">
    <property type="entry name" value="DEHYDRATASE_SER_THR"/>
    <property type="match status" value="1"/>
</dbReference>
<dbReference type="GO" id="GO:0004794">
    <property type="term" value="F:threonine deaminase activity"/>
    <property type="evidence" value="ECO:0007669"/>
    <property type="project" value="TreeGrafter"/>
</dbReference>
<keyword evidence="3" id="KW-0456">Lyase</keyword>
<dbReference type="HOGENOM" id="CLU_028142_4_0_2"/>
<evidence type="ECO:0000313" key="6">
    <source>
        <dbReference type="Proteomes" id="UP000010469"/>
    </source>
</evidence>
<dbReference type="GO" id="GO:0006565">
    <property type="term" value="P:L-serine catabolic process"/>
    <property type="evidence" value="ECO:0007669"/>
    <property type="project" value="TreeGrafter"/>
</dbReference>
<dbReference type="InterPro" id="IPR036052">
    <property type="entry name" value="TrpB-like_PALP_sf"/>
</dbReference>